<dbReference type="PANTHER" id="PTHR34235">
    <property type="entry name" value="SLR1203 PROTEIN-RELATED"/>
    <property type="match status" value="1"/>
</dbReference>
<dbReference type="EMBL" id="JAVFKN010000031">
    <property type="protein sequence ID" value="MDQ5770479.1"/>
    <property type="molecule type" value="Genomic_DNA"/>
</dbReference>
<evidence type="ECO:0000313" key="2">
    <source>
        <dbReference type="EMBL" id="WML86843.1"/>
    </source>
</evidence>
<dbReference type="AlphaFoldDB" id="A0AA51QX27"/>
<dbReference type="Proteomes" id="UP001229862">
    <property type="component" value="Chromosome"/>
</dbReference>
<proteinExistence type="predicted"/>
<dbReference type="RefSeq" id="WP_308136183.1">
    <property type="nucleotide sequence ID" value="NZ_CP133197.1"/>
</dbReference>
<dbReference type="Pfam" id="PF01724">
    <property type="entry name" value="DUF29"/>
    <property type="match status" value="1"/>
</dbReference>
<organism evidence="2">
    <name type="scientific">Thiothrix subterranea</name>
    <dbReference type="NCBI Taxonomy" id="2735563"/>
    <lineage>
        <taxon>Bacteria</taxon>
        <taxon>Pseudomonadati</taxon>
        <taxon>Pseudomonadota</taxon>
        <taxon>Gammaproteobacteria</taxon>
        <taxon>Thiotrichales</taxon>
        <taxon>Thiotrichaceae</taxon>
        <taxon>Thiothrix</taxon>
    </lineage>
</organism>
<keyword evidence="3" id="KW-1185">Reference proteome</keyword>
<sequence>MSAATKYETDFYGWAMEQANLLKHGQVSALDLENLIEEIEGMGKSQANQLHNRLELLLMHLLKWQYQPNFQGSSWQRTINEQRRRIAKHIGKNPSLKAKLDETYLDAYDDARNSAALETGLDLATFPELCQWSFEQAMNPEFMPD</sequence>
<dbReference type="Gene3D" id="1.20.1220.20">
    <property type="entry name" value="Uncharcterised protein PF01724"/>
    <property type="match status" value="1"/>
</dbReference>
<dbReference type="InterPro" id="IPR002636">
    <property type="entry name" value="DUF29"/>
</dbReference>
<name>A0AA51QX27_9GAMM</name>
<gene>
    <name evidence="1" type="ORF">RCC75_18270</name>
    <name evidence="2" type="ORF">RCG00_21495</name>
</gene>
<dbReference type="Proteomes" id="UP001223336">
    <property type="component" value="Unassembled WGS sequence"/>
</dbReference>
<evidence type="ECO:0000313" key="3">
    <source>
        <dbReference type="Proteomes" id="UP001223336"/>
    </source>
</evidence>
<accession>A0AA51QX27</accession>
<reference evidence="2 3" key="1">
    <citation type="submission" date="2023-08" db="EMBL/GenBank/DDBJ databases">
        <title>New molecular markers tilS and rpoB for phylogenetic and monitoring studies of the genus Thiothrix biodiversity.</title>
        <authorList>
            <person name="Ravin N.V."/>
            <person name="Smolyakov D."/>
            <person name="Markov N.D."/>
            <person name="Beletsky A.V."/>
            <person name="Mardanov A.V."/>
            <person name="Rudenko T.S."/>
            <person name="Grabovich M.Y."/>
        </authorList>
    </citation>
    <scope>NUCLEOTIDE SEQUENCE</scope>
    <source>
        <strain evidence="2">DNT52</strain>
        <strain evidence="1 3">H33</strain>
    </source>
</reference>
<protein>
    <submittedName>
        <fullName evidence="2">DUF29 domain-containing protein</fullName>
    </submittedName>
</protein>
<evidence type="ECO:0000313" key="1">
    <source>
        <dbReference type="EMBL" id="MDQ5770479.1"/>
    </source>
</evidence>
<dbReference type="EMBL" id="CP133217">
    <property type="protein sequence ID" value="WML86843.1"/>
    <property type="molecule type" value="Genomic_DNA"/>
</dbReference>